<dbReference type="Proteomes" id="UP001159363">
    <property type="component" value="Chromosome 3"/>
</dbReference>
<evidence type="ECO:0000313" key="3">
    <source>
        <dbReference type="EMBL" id="KAJ8888457.1"/>
    </source>
</evidence>
<evidence type="ECO:0000256" key="1">
    <source>
        <dbReference type="SAM" id="MobiDB-lite"/>
    </source>
</evidence>
<name>A0ABQ9HW20_9NEOP</name>
<feature type="region of interest" description="Disordered" evidence="1">
    <location>
        <begin position="1"/>
        <end position="29"/>
    </location>
</feature>
<accession>A0ABQ9HW20</accession>
<comment type="caution">
    <text evidence="3">The sequence shown here is derived from an EMBL/GenBank/DDBJ whole genome shotgun (WGS) entry which is preliminary data.</text>
</comment>
<sequence>MGDLRENPRTSGIVRHDSHIEPGGGPAGNRTRFAYARVRSLTATTLRPIQAIKYAHALPRRPIAPVYLGQELADAETSLHATPTYTEAERPLPGKLKSKNGRRGTKIAVIVRQQYIIVTRMVFLSITNQPTKFLLRRVRQLLSPKRVSMPWGILLYYWLFSKGSDIRRNLNMGSQKAQKISGLCLLVLDAHSSHKFIQDLEFCEQNSITIIYLPSFTTHRLQPLDRRVHSGIQPRTLAKWRNWPATSLNGVRQLAPDNLRASQQLSE</sequence>
<organism evidence="3 4">
    <name type="scientific">Dryococelus australis</name>
    <dbReference type="NCBI Taxonomy" id="614101"/>
    <lineage>
        <taxon>Eukaryota</taxon>
        <taxon>Metazoa</taxon>
        <taxon>Ecdysozoa</taxon>
        <taxon>Arthropoda</taxon>
        <taxon>Hexapoda</taxon>
        <taxon>Insecta</taxon>
        <taxon>Pterygota</taxon>
        <taxon>Neoptera</taxon>
        <taxon>Polyneoptera</taxon>
        <taxon>Phasmatodea</taxon>
        <taxon>Verophasmatodea</taxon>
        <taxon>Anareolatae</taxon>
        <taxon>Phasmatidae</taxon>
        <taxon>Eurycanthinae</taxon>
        <taxon>Dryococelus</taxon>
    </lineage>
</organism>
<dbReference type="InterPro" id="IPR004875">
    <property type="entry name" value="DDE_SF_endonuclease_dom"/>
</dbReference>
<feature type="domain" description="DDE-1" evidence="2">
    <location>
        <begin position="183"/>
        <end position="246"/>
    </location>
</feature>
<gene>
    <name evidence="3" type="ORF">PR048_007947</name>
</gene>
<evidence type="ECO:0000259" key="2">
    <source>
        <dbReference type="Pfam" id="PF03184"/>
    </source>
</evidence>
<protein>
    <recommendedName>
        <fullName evidence="2">DDE-1 domain-containing protein</fullName>
    </recommendedName>
</protein>
<feature type="compositionally biased region" description="Basic and acidic residues" evidence="1">
    <location>
        <begin position="1"/>
        <end position="20"/>
    </location>
</feature>
<dbReference type="Pfam" id="PF03184">
    <property type="entry name" value="DDE_1"/>
    <property type="match status" value="1"/>
</dbReference>
<proteinExistence type="predicted"/>
<evidence type="ECO:0000313" key="4">
    <source>
        <dbReference type="Proteomes" id="UP001159363"/>
    </source>
</evidence>
<reference evidence="3 4" key="1">
    <citation type="submission" date="2023-02" db="EMBL/GenBank/DDBJ databases">
        <title>LHISI_Scaffold_Assembly.</title>
        <authorList>
            <person name="Stuart O.P."/>
            <person name="Cleave R."/>
            <person name="Magrath M.J.L."/>
            <person name="Mikheyev A.S."/>
        </authorList>
    </citation>
    <scope>NUCLEOTIDE SEQUENCE [LARGE SCALE GENOMIC DNA]</scope>
    <source>
        <strain evidence="3">Daus_M_001</strain>
        <tissue evidence="3">Leg muscle</tissue>
    </source>
</reference>
<keyword evidence="4" id="KW-1185">Reference proteome</keyword>
<dbReference type="EMBL" id="JARBHB010000003">
    <property type="protein sequence ID" value="KAJ8888457.1"/>
    <property type="molecule type" value="Genomic_DNA"/>
</dbReference>